<dbReference type="Proteomes" id="UP000504604">
    <property type="component" value="Unplaced"/>
</dbReference>
<comment type="subcellular location">
    <subcellularLocation>
        <location evidence="2">Membrane</location>
        <topology evidence="2">Single-pass membrane protein</topology>
    </subcellularLocation>
</comment>
<comment type="cofactor">
    <cofactor evidence="1">
        <name>heme</name>
        <dbReference type="ChEBI" id="CHEBI:30413"/>
    </cofactor>
</comment>
<dbReference type="Pfam" id="PF00067">
    <property type="entry name" value="p450"/>
    <property type="match status" value="1"/>
</dbReference>
<dbReference type="GO" id="GO:0004497">
    <property type="term" value="F:monooxygenase activity"/>
    <property type="evidence" value="ECO:0007669"/>
    <property type="project" value="UniProtKB-KW"/>
</dbReference>
<keyword evidence="10" id="KW-1185">Reference proteome</keyword>
<dbReference type="InParanoid" id="A0A6I9UP31"/>
<keyword evidence="8" id="KW-0503">Monooxygenase</keyword>
<dbReference type="InterPro" id="IPR036396">
    <property type="entry name" value="Cyt_P450_sf"/>
</dbReference>
<dbReference type="GO" id="GO:0016020">
    <property type="term" value="C:membrane"/>
    <property type="evidence" value="ECO:0007669"/>
    <property type="project" value="UniProtKB-SubCell"/>
</dbReference>
<dbReference type="Gene3D" id="1.10.630.10">
    <property type="entry name" value="Cytochrome P450"/>
    <property type="match status" value="1"/>
</dbReference>
<keyword evidence="7" id="KW-0408">Iron</keyword>
<dbReference type="GeneID" id="105179278"/>
<keyword evidence="6" id="KW-0560">Oxidoreductase</keyword>
<evidence type="ECO:0000313" key="10">
    <source>
        <dbReference type="Proteomes" id="UP000504604"/>
    </source>
</evidence>
<dbReference type="SUPFAM" id="SSF48264">
    <property type="entry name" value="Cytochrome P450"/>
    <property type="match status" value="1"/>
</dbReference>
<evidence type="ECO:0000256" key="1">
    <source>
        <dbReference type="ARBA" id="ARBA00001971"/>
    </source>
</evidence>
<gene>
    <name evidence="11" type="primary">LOC105179278</name>
</gene>
<dbReference type="InterPro" id="IPR002401">
    <property type="entry name" value="Cyt_P450_E_grp-I"/>
</dbReference>
<feature type="signal peptide" evidence="9">
    <location>
        <begin position="1"/>
        <end position="18"/>
    </location>
</feature>
<reference evidence="11" key="1">
    <citation type="submission" date="2025-08" db="UniProtKB">
        <authorList>
            <consortium name="RefSeq"/>
        </authorList>
    </citation>
    <scope>IDENTIFICATION</scope>
</reference>
<accession>A0A6I9UP31</accession>
<organism evidence="10 11">
    <name type="scientific">Sesamum indicum</name>
    <name type="common">Oriental sesame</name>
    <name type="synonym">Sesamum orientale</name>
    <dbReference type="NCBI Taxonomy" id="4182"/>
    <lineage>
        <taxon>Eukaryota</taxon>
        <taxon>Viridiplantae</taxon>
        <taxon>Streptophyta</taxon>
        <taxon>Embryophyta</taxon>
        <taxon>Tracheophyta</taxon>
        <taxon>Spermatophyta</taxon>
        <taxon>Magnoliopsida</taxon>
        <taxon>eudicotyledons</taxon>
        <taxon>Gunneridae</taxon>
        <taxon>Pentapetalae</taxon>
        <taxon>asterids</taxon>
        <taxon>lamiids</taxon>
        <taxon>Lamiales</taxon>
        <taxon>Pedaliaceae</taxon>
        <taxon>Sesamum</taxon>
    </lineage>
</organism>
<dbReference type="GO" id="GO:0005506">
    <property type="term" value="F:iron ion binding"/>
    <property type="evidence" value="ECO:0007669"/>
    <property type="project" value="InterPro"/>
</dbReference>
<dbReference type="PANTHER" id="PTHR47950">
    <property type="entry name" value="CYTOCHROME P450, FAMILY 76, SUBFAMILY C, POLYPEPTIDE 5-RELATED"/>
    <property type="match status" value="1"/>
</dbReference>
<dbReference type="PANTHER" id="PTHR47950:SF49">
    <property type="entry name" value="CYTOCHROME P450"/>
    <property type="match status" value="1"/>
</dbReference>
<dbReference type="GO" id="GO:0020037">
    <property type="term" value="F:heme binding"/>
    <property type="evidence" value="ECO:0007669"/>
    <property type="project" value="InterPro"/>
</dbReference>
<dbReference type="AlphaFoldDB" id="A0A6I9UP31"/>
<dbReference type="OrthoDB" id="1877779at2759"/>
<dbReference type="GO" id="GO:0016705">
    <property type="term" value="F:oxidoreductase activity, acting on paired donors, with incorporation or reduction of molecular oxygen"/>
    <property type="evidence" value="ECO:0007669"/>
    <property type="project" value="InterPro"/>
</dbReference>
<dbReference type="RefSeq" id="XP_011101194.2">
    <property type="nucleotide sequence ID" value="XM_011102892.2"/>
</dbReference>
<evidence type="ECO:0000256" key="9">
    <source>
        <dbReference type="SAM" id="SignalP"/>
    </source>
</evidence>
<dbReference type="PRINTS" id="PR00463">
    <property type="entry name" value="EP450I"/>
</dbReference>
<evidence type="ECO:0000313" key="11">
    <source>
        <dbReference type="RefSeq" id="XP_011101194.2"/>
    </source>
</evidence>
<name>A0A6I9UP31_SESIN</name>
<evidence type="ECO:0000256" key="4">
    <source>
        <dbReference type="ARBA" id="ARBA00022617"/>
    </source>
</evidence>
<comment type="similarity">
    <text evidence="3">Belongs to the cytochrome P450 family.</text>
</comment>
<dbReference type="InterPro" id="IPR001128">
    <property type="entry name" value="Cyt_P450"/>
</dbReference>
<protein>
    <submittedName>
        <fullName evidence="11">Probable (S)-N-methylcoclaurine 3'-hydroxylase isozyme 2</fullName>
    </submittedName>
</protein>
<sequence>MTLALLVILLPLLFLVLTKHFKLGVVSSNLPPGPNPWQLLWTMSQSRNKTHVAFQTLARAHGPLFSLRLGSQLIVVASSPAIAMQILKTHDKIFSGRYLPSRCFQFVGMVQSSLTMSRQCNDTWKFLRSIGHNFIFSSQAVGAKEKMRKEVVVEMMEYLVENEGKAVKLDDIVKVTVSNVVANVLASTSLFDVRGEGENEEKLTGLVREIVESAANLGLADLFPALRRVDFWSRRNGMKMREKIMCVWADIVEERRKCGTKDVSCRDFLDVLLENGFLDDQISILIMELLIAGTDSTIITIVWLMAELIKNQEIFLRLRQEIGQAIKPNSTTLDESILSRCEYFQARIKENCTFQARFWSPIRPWKTAR</sequence>
<evidence type="ECO:0000256" key="7">
    <source>
        <dbReference type="ARBA" id="ARBA00023004"/>
    </source>
</evidence>
<evidence type="ECO:0000256" key="3">
    <source>
        <dbReference type="ARBA" id="ARBA00010617"/>
    </source>
</evidence>
<proteinExistence type="inferred from homology"/>
<keyword evidence="9" id="KW-0732">Signal</keyword>
<keyword evidence="4" id="KW-0349">Heme</keyword>
<evidence type="ECO:0000256" key="8">
    <source>
        <dbReference type="ARBA" id="ARBA00023033"/>
    </source>
</evidence>
<keyword evidence="5" id="KW-0479">Metal-binding</keyword>
<evidence type="ECO:0000256" key="6">
    <source>
        <dbReference type="ARBA" id="ARBA00023002"/>
    </source>
</evidence>
<evidence type="ECO:0000256" key="2">
    <source>
        <dbReference type="ARBA" id="ARBA00004167"/>
    </source>
</evidence>
<evidence type="ECO:0000256" key="5">
    <source>
        <dbReference type="ARBA" id="ARBA00022723"/>
    </source>
</evidence>
<dbReference type="KEGG" id="sind:105179278"/>
<feature type="chain" id="PRO_5026826718" evidence="9">
    <location>
        <begin position="19"/>
        <end position="369"/>
    </location>
</feature>